<evidence type="ECO:0000259" key="9">
    <source>
        <dbReference type="Pfam" id="PF02866"/>
    </source>
</evidence>
<dbReference type="CDD" id="cd01339">
    <property type="entry name" value="LDH-like_MDH"/>
    <property type="match status" value="1"/>
</dbReference>
<feature type="binding site" evidence="4 7">
    <location>
        <begin position="10"/>
        <end position="15"/>
    </location>
    <ligand>
        <name>NAD(+)</name>
        <dbReference type="ChEBI" id="CHEBI:57540"/>
    </ligand>
</feature>
<dbReference type="PRINTS" id="PR00086">
    <property type="entry name" value="LLDHDRGNASE"/>
</dbReference>
<feature type="binding site" evidence="4 7">
    <location>
        <position position="96"/>
    </location>
    <ligand>
        <name>NAD(+)</name>
        <dbReference type="ChEBI" id="CHEBI:57540"/>
    </ligand>
</feature>
<dbReference type="InterPro" id="IPR011275">
    <property type="entry name" value="Malate_DH_type3"/>
</dbReference>
<feature type="domain" description="Lactate/malate dehydrogenase C-terminal" evidence="9">
    <location>
        <begin position="148"/>
        <end position="311"/>
    </location>
</feature>
<feature type="domain" description="Lactate/malate dehydrogenase N-terminal" evidence="8">
    <location>
        <begin position="5"/>
        <end position="143"/>
    </location>
</feature>
<dbReference type="Pfam" id="PF02866">
    <property type="entry name" value="Ldh_1_C"/>
    <property type="match status" value="1"/>
</dbReference>
<dbReference type="GO" id="GO:0030060">
    <property type="term" value="F:L-malate dehydrogenase (NAD+) activity"/>
    <property type="evidence" value="ECO:0007669"/>
    <property type="project" value="UniProtKB-UniRule"/>
</dbReference>
<evidence type="ECO:0000256" key="1">
    <source>
        <dbReference type="ARBA" id="ARBA00022532"/>
    </source>
</evidence>
<dbReference type="InterPro" id="IPR001557">
    <property type="entry name" value="L-lactate/malate_DH"/>
</dbReference>
<dbReference type="GO" id="GO:0006089">
    <property type="term" value="P:lactate metabolic process"/>
    <property type="evidence" value="ECO:0007669"/>
    <property type="project" value="TreeGrafter"/>
</dbReference>
<dbReference type="SUPFAM" id="SSF51735">
    <property type="entry name" value="NAD(P)-binding Rossmann-fold domains"/>
    <property type="match status" value="1"/>
</dbReference>
<protein>
    <recommendedName>
        <fullName evidence="4">Malate dehydrogenase</fullName>
        <ecNumber evidence="4">1.1.1.37</ecNumber>
    </recommendedName>
</protein>
<accession>A0A0B5FPM6</accession>
<feature type="binding site" evidence="4 6">
    <location>
        <position position="121"/>
    </location>
    <ligand>
        <name>substrate</name>
    </ligand>
</feature>
<evidence type="ECO:0000256" key="7">
    <source>
        <dbReference type="PIRSR" id="PIRSR000102-3"/>
    </source>
</evidence>
<feature type="active site" description="Proton acceptor" evidence="4 5">
    <location>
        <position position="176"/>
    </location>
</feature>
<evidence type="ECO:0000259" key="8">
    <source>
        <dbReference type="Pfam" id="PF00056"/>
    </source>
</evidence>
<dbReference type="NCBIfam" id="TIGR01763">
    <property type="entry name" value="MalateDH_bact"/>
    <property type="match status" value="1"/>
</dbReference>
<dbReference type="FunFam" id="3.40.50.720:FF:000018">
    <property type="entry name" value="Malate dehydrogenase"/>
    <property type="match status" value="1"/>
</dbReference>
<proteinExistence type="inferred from homology"/>
<dbReference type="Gene3D" id="3.90.110.10">
    <property type="entry name" value="Lactate dehydrogenase/glycoside hydrolase, family 4, C-terminal"/>
    <property type="match status" value="1"/>
</dbReference>
<dbReference type="NCBIfam" id="NF004863">
    <property type="entry name" value="PRK06223.1"/>
    <property type="match status" value="1"/>
</dbReference>
<dbReference type="HAMAP" id="MF_00487">
    <property type="entry name" value="Malate_dehydrog_3"/>
    <property type="match status" value="1"/>
</dbReference>
<dbReference type="GO" id="GO:0004459">
    <property type="term" value="F:L-lactate dehydrogenase (NAD+) activity"/>
    <property type="evidence" value="ECO:0007669"/>
    <property type="project" value="TreeGrafter"/>
</dbReference>
<reference evidence="10 11" key="1">
    <citation type="journal article" date="2015" name="Genome Announc.">
        <title>Genomes of Geoalkalibacter ferrihydriticus Z-0531T and Geoalkalibacter subterraneus Red1T, Two Haloalkaliphilic Metal-Reducing Deltaproteobacteria.</title>
        <authorList>
            <person name="Badalamenti J.P."/>
            <person name="Krajmalnik-Brown R."/>
            <person name="Torres C.I."/>
            <person name="Bond D.R."/>
        </authorList>
    </citation>
    <scope>NUCLEOTIDE SEQUENCE [LARGE SCALE GENOMIC DNA]</scope>
    <source>
        <strain evidence="10 11">Red1</strain>
    </source>
</reference>
<dbReference type="InterPro" id="IPR036291">
    <property type="entry name" value="NAD(P)-bd_dom_sf"/>
</dbReference>
<dbReference type="AlphaFoldDB" id="A0A0B5FPM6"/>
<dbReference type="HOGENOM" id="CLU_045401_2_1_7"/>
<evidence type="ECO:0000313" key="10">
    <source>
        <dbReference type="EMBL" id="AJF06015.1"/>
    </source>
</evidence>
<keyword evidence="3 4" id="KW-0520">NAD</keyword>
<evidence type="ECO:0000313" key="11">
    <source>
        <dbReference type="Proteomes" id="UP000035036"/>
    </source>
</evidence>
<dbReference type="InterPro" id="IPR001236">
    <property type="entry name" value="Lactate/malate_DH_N"/>
</dbReference>
<feature type="binding site" evidence="4 7">
    <location>
        <begin position="119"/>
        <end position="121"/>
    </location>
    <ligand>
        <name>NAD(+)</name>
        <dbReference type="ChEBI" id="CHEBI:57540"/>
    </ligand>
</feature>
<comment type="similarity">
    <text evidence="4">Belongs to the LDH/MDH superfamily. MDH type 3 family.</text>
</comment>
<dbReference type="GO" id="GO:0006099">
    <property type="term" value="P:tricarboxylic acid cycle"/>
    <property type="evidence" value="ECO:0007669"/>
    <property type="project" value="UniProtKB-UniRule"/>
</dbReference>
<feature type="binding site" evidence="4 7">
    <location>
        <position position="34"/>
    </location>
    <ligand>
        <name>NAD(+)</name>
        <dbReference type="ChEBI" id="CHEBI:57540"/>
    </ligand>
</feature>
<dbReference type="EMBL" id="CP010311">
    <property type="protein sequence ID" value="AJF06015.1"/>
    <property type="molecule type" value="Genomic_DNA"/>
</dbReference>
<keyword evidence="1 4" id="KW-0816">Tricarboxylic acid cycle</keyword>
<dbReference type="KEGG" id="gsb:GSUB_04815"/>
<evidence type="ECO:0000256" key="6">
    <source>
        <dbReference type="PIRSR" id="PIRSR000102-2"/>
    </source>
</evidence>
<name>A0A0B5FPM6_9BACT</name>
<dbReference type="OrthoDB" id="9802969at2"/>
<dbReference type="Proteomes" id="UP000035036">
    <property type="component" value="Chromosome"/>
</dbReference>
<dbReference type="PANTHER" id="PTHR43128">
    <property type="entry name" value="L-2-HYDROXYCARBOXYLATE DEHYDROGENASE (NAD(P)(+))"/>
    <property type="match status" value="1"/>
</dbReference>
<comment type="catalytic activity">
    <reaction evidence="4">
        <text>(S)-malate + NAD(+) = oxaloacetate + NADH + H(+)</text>
        <dbReference type="Rhea" id="RHEA:21432"/>
        <dbReference type="ChEBI" id="CHEBI:15378"/>
        <dbReference type="ChEBI" id="CHEBI:15589"/>
        <dbReference type="ChEBI" id="CHEBI:16452"/>
        <dbReference type="ChEBI" id="CHEBI:57540"/>
        <dbReference type="ChEBI" id="CHEBI:57945"/>
        <dbReference type="EC" id="1.1.1.37"/>
    </reaction>
</comment>
<dbReference type="InterPro" id="IPR022383">
    <property type="entry name" value="Lactate/malate_DH_C"/>
</dbReference>
<feature type="binding site" evidence="4 6">
    <location>
        <position position="152"/>
    </location>
    <ligand>
        <name>substrate</name>
    </ligand>
</feature>
<evidence type="ECO:0000256" key="2">
    <source>
        <dbReference type="ARBA" id="ARBA00023002"/>
    </source>
</evidence>
<evidence type="ECO:0000256" key="5">
    <source>
        <dbReference type="PIRSR" id="PIRSR000102-1"/>
    </source>
</evidence>
<dbReference type="InterPro" id="IPR015955">
    <property type="entry name" value="Lactate_DH/Glyco_Ohase_4_C"/>
</dbReference>
<sequence>MARPKIALIGGGQIGGVLAQLAALRELGDVVMFDIVEGMPQGKMLDLAEASPVDGFDVELKGTNDYKDIEGSDMVIVTAGLPRKPGMSRDDLIEVNSKIMTQVSEGIKQYAPNSFVIIISNPLDAMVTLCQKITGFPSERVMGQAGVLDSARFETFIAWELGVSVKDVTAMTLGGHGDTMVPLVRYASVKGIPVMELLEQKYGSAAKAQEVMDAMVERTKKAGGEVVALLKTGSAFYSPASSAIAMAESILKDQKRVLPTCALLKGEYGVDNYYVGVPCVLGANGVEKIIEFKLNDEEQAMFDNSVNAVKELVGSMKM</sequence>
<dbReference type="Gene3D" id="3.40.50.720">
    <property type="entry name" value="NAD(P)-binding Rossmann-like Domain"/>
    <property type="match status" value="1"/>
</dbReference>
<evidence type="ECO:0000256" key="4">
    <source>
        <dbReference type="HAMAP-Rule" id="MF_00487"/>
    </source>
</evidence>
<dbReference type="RefSeq" id="WP_040199471.1">
    <property type="nucleotide sequence ID" value="NZ_CP010311.1"/>
</dbReference>
<comment type="function">
    <text evidence="4">Catalyzes the reversible oxidation of malate to oxaloacetate.</text>
</comment>
<dbReference type="EC" id="1.1.1.37" evidence="4"/>
<dbReference type="PIRSF" id="PIRSF000102">
    <property type="entry name" value="Lac_mal_DH"/>
    <property type="match status" value="1"/>
</dbReference>
<keyword evidence="2 4" id="KW-0560">Oxidoreductase</keyword>
<gene>
    <name evidence="4" type="primary">mdh</name>
    <name evidence="10" type="ORF">GSUB_04815</name>
</gene>
<dbReference type="PANTHER" id="PTHR43128:SF16">
    <property type="entry name" value="L-LACTATE DEHYDROGENASE"/>
    <property type="match status" value="1"/>
</dbReference>
<dbReference type="Pfam" id="PF00056">
    <property type="entry name" value="Ldh_1_N"/>
    <property type="match status" value="1"/>
</dbReference>
<evidence type="ECO:0000256" key="3">
    <source>
        <dbReference type="ARBA" id="ARBA00023027"/>
    </source>
</evidence>
<dbReference type="SUPFAM" id="SSF56327">
    <property type="entry name" value="LDH C-terminal domain-like"/>
    <property type="match status" value="1"/>
</dbReference>
<organism evidence="10 11">
    <name type="scientific">Geoalkalibacter subterraneus</name>
    <dbReference type="NCBI Taxonomy" id="483547"/>
    <lineage>
        <taxon>Bacteria</taxon>
        <taxon>Pseudomonadati</taxon>
        <taxon>Thermodesulfobacteriota</taxon>
        <taxon>Desulfuromonadia</taxon>
        <taxon>Desulfuromonadales</taxon>
        <taxon>Geoalkalibacteraceae</taxon>
        <taxon>Geoalkalibacter</taxon>
    </lineage>
</organism>
<keyword evidence="11" id="KW-1185">Reference proteome</keyword>
<feature type="binding site" evidence="4 6">
    <location>
        <position position="83"/>
    </location>
    <ligand>
        <name>substrate</name>
    </ligand>
</feature>
<feature type="binding site" evidence="4 6">
    <location>
        <position position="89"/>
    </location>
    <ligand>
        <name>substrate</name>
    </ligand>
</feature>
<dbReference type="FunFam" id="3.90.110.10:FF:000004">
    <property type="entry name" value="Malate dehydrogenase"/>
    <property type="match status" value="1"/>
</dbReference>
<dbReference type="STRING" id="483547.GSUB_04815"/>